<organism evidence="3 4">
    <name type="scientific">Aliterella atlantica CENA595</name>
    <dbReference type="NCBI Taxonomy" id="1618023"/>
    <lineage>
        <taxon>Bacteria</taxon>
        <taxon>Bacillati</taxon>
        <taxon>Cyanobacteriota</taxon>
        <taxon>Cyanophyceae</taxon>
        <taxon>Chroococcidiopsidales</taxon>
        <taxon>Aliterellaceae</taxon>
        <taxon>Aliterella</taxon>
    </lineage>
</organism>
<dbReference type="SUPFAM" id="SSF48208">
    <property type="entry name" value="Six-hairpin glycosidases"/>
    <property type="match status" value="1"/>
</dbReference>
<dbReference type="Pfam" id="PF14742">
    <property type="entry name" value="GDE_N_bis"/>
    <property type="match status" value="1"/>
</dbReference>
<dbReference type="Gene3D" id="1.50.10.10">
    <property type="match status" value="1"/>
</dbReference>
<evidence type="ECO:0000313" key="3">
    <source>
        <dbReference type="EMBL" id="KJH71053.1"/>
    </source>
</evidence>
<gene>
    <name evidence="3" type="ORF">UH38_14820</name>
</gene>
<dbReference type="RefSeq" id="WP_045055439.1">
    <property type="nucleotide sequence ID" value="NZ_CAWMDP010000060.1"/>
</dbReference>
<dbReference type="STRING" id="1618023.UH38_14820"/>
<accession>A0A0D8ZQF8</accession>
<proteinExistence type="predicted"/>
<dbReference type="InterPro" id="IPR008928">
    <property type="entry name" value="6-hairpin_glycosidase_sf"/>
</dbReference>
<evidence type="ECO:0000259" key="1">
    <source>
        <dbReference type="Pfam" id="PF14742"/>
    </source>
</evidence>
<feature type="domain" description="Mannosylglycerate hydrolase MGH1-like glycoside hydrolase" evidence="2">
    <location>
        <begin position="449"/>
        <end position="597"/>
    </location>
</feature>
<evidence type="ECO:0000259" key="2">
    <source>
        <dbReference type="Pfam" id="PF22422"/>
    </source>
</evidence>
<dbReference type="AlphaFoldDB" id="A0A0D8ZQF8"/>
<dbReference type="Proteomes" id="UP000032452">
    <property type="component" value="Unassembled WGS sequence"/>
</dbReference>
<dbReference type="GO" id="GO:0005975">
    <property type="term" value="P:carbohydrate metabolic process"/>
    <property type="evidence" value="ECO:0007669"/>
    <property type="project" value="InterPro"/>
</dbReference>
<comment type="caution">
    <text evidence="3">The sequence shown here is derived from an EMBL/GenBank/DDBJ whole genome shotgun (WGS) entry which is preliminary data.</text>
</comment>
<feature type="domain" description="Putative glycogen debranching enzyme N-terminal" evidence="1">
    <location>
        <begin position="12"/>
        <end position="202"/>
    </location>
</feature>
<reference evidence="3 4" key="1">
    <citation type="submission" date="2015-02" db="EMBL/GenBank/DDBJ databases">
        <title>Draft genome of a novel marine cyanobacterium (Chroococcales) isolated from South Atlantic Ocean.</title>
        <authorList>
            <person name="Rigonato J."/>
            <person name="Alvarenga D.O."/>
            <person name="Branco L.H."/>
            <person name="Varani A.M."/>
            <person name="Brandini F.P."/>
            <person name="Fiore M.F."/>
        </authorList>
    </citation>
    <scope>NUCLEOTIDE SEQUENCE [LARGE SCALE GENOMIC DNA]</scope>
    <source>
        <strain evidence="3 4">CENA595</strain>
    </source>
</reference>
<dbReference type="InterPro" id="IPR054491">
    <property type="entry name" value="MGH1-like_GH"/>
</dbReference>
<evidence type="ECO:0000313" key="4">
    <source>
        <dbReference type="Proteomes" id="UP000032452"/>
    </source>
</evidence>
<protein>
    <submittedName>
        <fullName evidence="3">Amylo-alpha-16-glucosidase</fullName>
    </submittedName>
</protein>
<sequence>MRISIEKPILRINHSSTFMVTDLAGQIQPNSYFGIFSDDTRFLSYYACYIDGHAWERLTSTTPTYYAARIELTNPEFTSRDGKIPAGTLSLAISRTVQEGVHEDLDLINYGLASVQFNLEIALRSDFADIFEVESRQFVRRGRLETRWDEENNELSTTYTNGDFFRRLTYKISNCSCPPHFANGRITFEIKLQPSETWHACCGYTLAGNDRVRKPVNFCYEAMVDNQIINTEVERLYHDWLNSVTAVNSCNEAVNRLYRQSVEDIGALRLFDYDVEPDIWLPAAGVPKFVTLFGRDSLIVSLQTTIAHANFARGTLKKLAQLQATEDDDWRDAEPGKILHEIRRGELAYLRQVPHTPYYGTADATPLFLILLHEAWKWLGDESLLQEHREAALRCLEWIDRYGDRDGDGFQEYQTRSARGIENQGWKDSGDSIVYPDGSQVKAPIALCELQGYAFDAQMRMAEVFEALGESDRAATLRTKAAALQNRFEEKFWCEELDCYAFALDPDKQPVRSVASNTGHCLWSGIARPDRAARVVQRLLQPDMWTGWGIRTLSTQNPACNPFSYHRGSVWPHDNSIIALGFKRYGFALEAAQVAQGIFNAGTYFASDRLPELYAGIECRPGTFPVPYLDANVPHGWAAASVFQLLQSMLGIQADAPGGYLYVDPYLPDWLSDITLSGLEVGNAIVDLKFWREGDRTCWDALVRSGKIEVKAKPWQPRSA</sequence>
<name>A0A0D8ZQF8_9CYAN</name>
<dbReference type="InterPro" id="IPR012341">
    <property type="entry name" value="6hp_glycosidase-like_sf"/>
</dbReference>
<keyword evidence="4" id="KW-1185">Reference proteome</keyword>
<dbReference type="PATRIC" id="fig|1618023.3.peg.5362"/>
<dbReference type="EMBL" id="JYON01000015">
    <property type="protein sequence ID" value="KJH71053.1"/>
    <property type="molecule type" value="Genomic_DNA"/>
</dbReference>
<dbReference type="Pfam" id="PF22422">
    <property type="entry name" value="MGH1-like_GH"/>
    <property type="match status" value="1"/>
</dbReference>
<dbReference type="OrthoDB" id="9759959at2"/>
<dbReference type="InterPro" id="IPR032856">
    <property type="entry name" value="GDE_N_bis"/>
</dbReference>